<evidence type="ECO:0000256" key="4">
    <source>
        <dbReference type="ARBA" id="ARBA00022737"/>
    </source>
</evidence>
<dbReference type="CDD" id="cd00118">
    <property type="entry name" value="LysM"/>
    <property type="match status" value="2"/>
</dbReference>
<evidence type="ECO:0000256" key="7">
    <source>
        <dbReference type="SAM" id="SignalP"/>
    </source>
</evidence>
<dbReference type="Pfam" id="PF00877">
    <property type="entry name" value="NLPC_P60"/>
    <property type="match status" value="1"/>
</dbReference>
<organism evidence="10 11">
    <name type="scientific">Geobacter argillaceus</name>
    <dbReference type="NCBI Taxonomy" id="345631"/>
    <lineage>
        <taxon>Bacteria</taxon>
        <taxon>Pseudomonadati</taxon>
        <taxon>Thermodesulfobacteriota</taxon>
        <taxon>Desulfuromonadia</taxon>
        <taxon>Geobacterales</taxon>
        <taxon>Geobacteraceae</taxon>
        <taxon>Geobacter</taxon>
    </lineage>
</organism>
<dbReference type="EMBL" id="VLLN01000044">
    <property type="protein sequence ID" value="TWJ13273.1"/>
    <property type="molecule type" value="Genomic_DNA"/>
</dbReference>
<evidence type="ECO:0000256" key="5">
    <source>
        <dbReference type="ARBA" id="ARBA00022801"/>
    </source>
</evidence>
<keyword evidence="6" id="KW-0788">Thiol protease</keyword>
<dbReference type="Gene3D" id="3.90.1720.10">
    <property type="entry name" value="endopeptidase domain like (from Nostoc punctiforme)"/>
    <property type="match status" value="1"/>
</dbReference>
<feature type="chain" id="PRO_5021829285" evidence="7">
    <location>
        <begin position="24"/>
        <end position="348"/>
    </location>
</feature>
<name>A0A562V5X0_9BACT</name>
<dbReference type="SUPFAM" id="SSF54001">
    <property type="entry name" value="Cysteine proteinases"/>
    <property type="match status" value="1"/>
</dbReference>
<dbReference type="PROSITE" id="PS51935">
    <property type="entry name" value="NLPC_P60"/>
    <property type="match status" value="1"/>
</dbReference>
<dbReference type="PANTHER" id="PTHR47053">
    <property type="entry name" value="MUREIN DD-ENDOPEPTIDASE MEPH-RELATED"/>
    <property type="match status" value="1"/>
</dbReference>
<gene>
    <name evidence="10" type="ORF">JN12_03939</name>
</gene>
<evidence type="ECO:0000313" key="11">
    <source>
        <dbReference type="Proteomes" id="UP000319449"/>
    </source>
</evidence>
<evidence type="ECO:0000313" key="10">
    <source>
        <dbReference type="EMBL" id="TWJ13273.1"/>
    </source>
</evidence>
<proteinExistence type="inferred from homology"/>
<keyword evidence="2" id="KW-0645">Protease</keyword>
<dbReference type="PROSITE" id="PS51782">
    <property type="entry name" value="LYSM"/>
    <property type="match status" value="2"/>
</dbReference>
<evidence type="ECO:0000256" key="3">
    <source>
        <dbReference type="ARBA" id="ARBA00022729"/>
    </source>
</evidence>
<keyword evidence="3 7" id="KW-0732">Signal</keyword>
<dbReference type="Gene3D" id="3.10.350.10">
    <property type="entry name" value="LysM domain"/>
    <property type="match status" value="2"/>
</dbReference>
<evidence type="ECO:0000256" key="2">
    <source>
        <dbReference type="ARBA" id="ARBA00022670"/>
    </source>
</evidence>
<dbReference type="OrthoDB" id="9807055at2"/>
<dbReference type="SUPFAM" id="SSF54106">
    <property type="entry name" value="LysM domain"/>
    <property type="match status" value="2"/>
</dbReference>
<dbReference type="PANTHER" id="PTHR47053:SF4">
    <property type="entry name" value="ENDOPEPTIDASE LYTE-RELATED"/>
    <property type="match status" value="1"/>
</dbReference>
<dbReference type="Pfam" id="PF01476">
    <property type="entry name" value="LysM"/>
    <property type="match status" value="2"/>
</dbReference>
<dbReference type="InterPro" id="IPR051202">
    <property type="entry name" value="Peptidase_C40"/>
</dbReference>
<keyword evidence="5" id="KW-0378">Hydrolase</keyword>
<evidence type="ECO:0000256" key="6">
    <source>
        <dbReference type="ARBA" id="ARBA00022807"/>
    </source>
</evidence>
<keyword evidence="11" id="KW-1185">Reference proteome</keyword>
<dbReference type="InterPro" id="IPR036779">
    <property type="entry name" value="LysM_dom_sf"/>
</dbReference>
<comment type="caution">
    <text evidence="10">The sequence shown here is derived from an EMBL/GenBank/DDBJ whole genome shotgun (WGS) entry which is preliminary data.</text>
</comment>
<dbReference type="GO" id="GO:0008234">
    <property type="term" value="F:cysteine-type peptidase activity"/>
    <property type="evidence" value="ECO:0007669"/>
    <property type="project" value="UniProtKB-KW"/>
</dbReference>
<feature type="domain" description="LysM" evidence="8">
    <location>
        <begin position="25"/>
        <end position="68"/>
    </location>
</feature>
<feature type="signal peptide" evidence="7">
    <location>
        <begin position="1"/>
        <end position="23"/>
    </location>
</feature>
<keyword evidence="4" id="KW-0677">Repeat</keyword>
<feature type="domain" description="LysM" evidence="8">
    <location>
        <begin position="88"/>
        <end position="131"/>
    </location>
</feature>
<evidence type="ECO:0000256" key="1">
    <source>
        <dbReference type="ARBA" id="ARBA00007074"/>
    </source>
</evidence>
<dbReference type="SMART" id="SM00257">
    <property type="entry name" value="LysM"/>
    <property type="match status" value="2"/>
</dbReference>
<dbReference type="RefSeq" id="WP_145026029.1">
    <property type="nucleotide sequence ID" value="NZ_VLLN01000044.1"/>
</dbReference>
<dbReference type="Proteomes" id="UP000319449">
    <property type="component" value="Unassembled WGS sequence"/>
</dbReference>
<comment type="similarity">
    <text evidence="1">Belongs to the peptidase C40 family.</text>
</comment>
<dbReference type="GO" id="GO:0006508">
    <property type="term" value="P:proteolysis"/>
    <property type="evidence" value="ECO:0007669"/>
    <property type="project" value="UniProtKB-KW"/>
</dbReference>
<dbReference type="InterPro" id="IPR018392">
    <property type="entry name" value="LysM"/>
</dbReference>
<sequence length="348" mass="38501">MTISRLLLGFCVVLLSFPSLVFAAKTHKVKKNESFVIIAKKYHVSVADLKAANNIVNPRVKSGTVLVIPPRSESAKADVADNETERPATFKVRRADTLARIAKRTGVSVAELKRLNGLGKGRLKPGTILVLRETGHDAEPAVKVAHKPSLRYADLLNDKEYEKSLTDLMEKDLDQNKAVDLSSNIELKTDNAKLLKSAAYGFLGTRYRFGGTGRSGLDCSAFVQKVFLEMDVKLPRTAREQFEEGQMVSPGDLKKGDLVFFRTYASFPSHVGIYLGNNRMIHASSRDRRVVISAVNTPYYRARYIGAKRIAKIAPDTFNLDELVKGVDEEIEQNALDNDSSDVSLISN</sequence>
<dbReference type="InterPro" id="IPR038765">
    <property type="entry name" value="Papain-like_cys_pep_sf"/>
</dbReference>
<accession>A0A562V5X0</accession>
<feature type="domain" description="NlpC/P60" evidence="9">
    <location>
        <begin position="189"/>
        <end position="311"/>
    </location>
</feature>
<evidence type="ECO:0000259" key="8">
    <source>
        <dbReference type="PROSITE" id="PS51782"/>
    </source>
</evidence>
<protein>
    <submittedName>
        <fullName evidence="10">LysM domain-containing protein</fullName>
    </submittedName>
</protein>
<dbReference type="AlphaFoldDB" id="A0A562V5X0"/>
<reference evidence="10 11" key="1">
    <citation type="submission" date="2019-07" db="EMBL/GenBank/DDBJ databases">
        <title>Genomic Encyclopedia of Archaeal and Bacterial Type Strains, Phase II (KMG-II): from individual species to whole genera.</title>
        <authorList>
            <person name="Goeker M."/>
        </authorList>
    </citation>
    <scope>NUCLEOTIDE SEQUENCE [LARGE SCALE GENOMIC DNA]</scope>
    <source>
        <strain evidence="10 11">ATCC BAA-1139</strain>
    </source>
</reference>
<evidence type="ECO:0000259" key="9">
    <source>
        <dbReference type="PROSITE" id="PS51935"/>
    </source>
</evidence>
<dbReference type="InterPro" id="IPR000064">
    <property type="entry name" value="NLP_P60_dom"/>
</dbReference>